<dbReference type="Proteomes" id="UP000239494">
    <property type="component" value="Unassembled WGS sequence"/>
</dbReference>
<dbReference type="Pfam" id="PF07228">
    <property type="entry name" value="SpoIIE"/>
    <property type="match status" value="1"/>
</dbReference>
<evidence type="ECO:0000313" key="3">
    <source>
        <dbReference type="EMBL" id="PRY44472.1"/>
    </source>
</evidence>
<dbReference type="InterPro" id="IPR001932">
    <property type="entry name" value="PPM-type_phosphatase-like_dom"/>
</dbReference>
<dbReference type="PANTHER" id="PTHR43156">
    <property type="entry name" value="STAGE II SPORULATION PROTEIN E-RELATED"/>
    <property type="match status" value="1"/>
</dbReference>
<accession>A0A2T0TFL8</accession>
<protein>
    <submittedName>
        <fullName evidence="3">Serine phosphatase RsbU (Regulator of sigma subunit)</fullName>
    </submittedName>
</protein>
<name>A0A2T0TFL8_9PSEU</name>
<dbReference type="PANTHER" id="PTHR43156:SF2">
    <property type="entry name" value="STAGE II SPORULATION PROTEIN E"/>
    <property type="match status" value="1"/>
</dbReference>
<dbReference type="Pfam" id="PF08448">
    <property type="entry name" value="PAS_4"/>
    <property type="match status" value="1"/>
</dbReference>
<evidence type="ECO:0000256" key="1">
    <source>
        <dbReference type="ARBA" id="ARBA00022801"/>
    </source>
</evidence>
<dbReference type="SUPFAM" id="SSF55785">
    <property type="entry name" value="PYP-like sensor domain (PAS domain)"/>
    <property type="match status" value="1"/>
</dbReference>
<proteinExistence type="predicted"/>
<dbReference type="GO" id="GO:0016791">
    <property type="term" value="F:phosphatase activity"/>
    <property type="evidence" value="ECO:0007669"/>
    <property type="project" value="TreeGrafter"/>
</dbReference>
<comment type="caution">
    <text evidence="3">The sequence shown here is derived from an EMBL/GenBank/DDBJ whole genome shotgun (WGS) entry which is preliminary data.</text>
</comment>
<dbReference type="SUPFAM" id="SSF81606">
    <property type="entry name" value="PP2C-like"/>
    <property type="match status" value="1"/>
</dbReference>
<dbReference type="Gene3D" id="3.30.450.20">
    <property type="entry name" value="PAS domain"/>
    <property type="match status" value="1"/>
</dbReference>
<gene>
    <name evidence="3" type="ORF">CLV43_10237</name>
</gene>
<dbReference type="RefSeq" id="WP_106186101.1">
    <property type="nucleotide sequence ID" value="NZ_PVTF01000002.1"/>
</dbReference>
<dbReference type="InterPro" id="IPR035965">
    <property type="entry name" value="PAS-like_dom_sf"/>
</dbReference>
<sequence>METARGDSGVEDDVLTALRRSEATYRALFERLDEGFCILERATTDVPGQLDFRYTAANAALETQSGVAGVVGRTMRQVLPGEPEDWYLVFDEVLRTGEPIRFQQSLGTYGRELELYAFCVDPDTRAEVAVVFADITERVRAEARERELLAERSQVALTLQRAILGPVSLPDSFAVRYEPAISQVGGDWYDVVPLPEGRCGVVVGDVVGHGLDAAAVMGQLRSAARALLLQDHGPASVLSSLDTFAAMLPGARCTTVFCAVIDPGDQVVVYCSAGHLPALVVDPDGGHRWLDGALSVPLAVIAGVERVEASAALPADATLLLYTDGLVERRDDVLDAGLLRTAEVVVRHRASSLDALADLLVRDLMDPGHDDDVALLLYRRSGGTG</sequence>
<dbReference type="SMART" id="SM00331">
    <property type="entry name" value="PP2C_SIG"/>
    <property type="match status" value="1"/>
</dbReference>
<evidence type="ECO:0000259" key="2">
    <source>
        <dbReference type="SMART" id="SM00331"/>
    </source>
</evidence>
<evidence type="ECO:0000313" key="4">
    <source>
        <dbReference type="Proteomes" id="UP000239494"/>
    </source>
</evidence>
<reference evidence="3 4" key="1">
    <citation type="submission" date="2018-03" db="EMBL/GenBank/DDBJ databases">
        <title>Genomic Encyclopedia of Archaeal and Bacterial Type Strains, Phase II (KMG-II): from individual species to whole genera.</title>
        <authorList>
            <person name="Goeker M."/>
        </authorList>
    </citation>
    <scope>NUCLEOTIDE SEQUENCE [LARGE SCALE GENOMIC DNA]</scope>
    <source>
        <strain evidence="3 4">DSM 44720</strain>
    </source>
</reference>
<keyword evidence="4" id="KW-1185">Reference proteome</keyword>
<dbReference type="InterPro" id="IPR013656">
    <property type="entry name" value="PAS_4"/>
</dbReference>
<dbReference type="InterPro" id="IPR036457">
    <property type="entry name" value="PPM-type-like_dom_sf"/>
</dbReference>
<dbReference type="AlphaFoldDB" id="A0A2T0TFL8"/>
<dbReference type="InterPro" id="IPR052016">
    <property type="entry name" value="Bact_Sigma-Reg"/>
</dbReference>
<organism evidence="3 4">
    <name type="scientific">Umezawaea tangerina</name>
    <dbReference type="NCBI Taxonomy" id="84725"/>
    <lineage>
        <taxon>Bacteria</taxon>
        <taxon>Bacillati</taxon>
        <taxon>Actinomycetota</taxon>
        <taxon>Actinomycetes</taxon>
        <taxon>Pseudonocardiales</taxon>
        <taxon>Pseudonocardiaceae</taxon>
        <taxon>Umezawaea</taxon>
    </lineage>
</organism>
<feature type="domain" description="PPM-type phosphatase" evidence="2">
    <location>
        <begin position="168"/>
        <end position="380"/>
    </location>
</feature>
<keyword evidence="1" id="KW-0378">Hydrolase</keyword>
<dbReference type="Gene3D" id="3.60.40.10">
    <property type="entry name" value="PPM-type phosphatase domain"/>
    <property type="match status" value="1"/>
</dbReference>
<dbReference type="EMBL" id="PVTF01000002">
    <property type="protein sequence ID" value="PRY44472.1"/>
    <property type="molecule type" value="Genomic_DNA"/>
</dbReference>